<keyword evidence="5 10" id="KW-0346">Stress response</keyword>
<dbReference type="HAMAP" id="MF_01151">
    <property type="entry name" value="GrpE"/>
    <property type="match status" value="1"/>
</dbReference>
<dbReference type="GO" id="GO:0006457">
    <property type="term" value="P:protein folding"/>
    <property type="evidence" value="ECO:0007669"/>
    <property type="project" value="InterPro"/>
</dbReference>
<comment type="caution">
    <text evidence="14">The sequence shown here is derived from an EMBL/GenBank/DDBJ whole genome shotgun (WGS) entry which is preliminary data.</text>
</comment>
<feature type="compositionally biased region" description="Basic and acidic residues" evidence="13">
    <location>
        <begin position="1"/>
        <end position="19"/>
    </location>
</feature>
<dbReference type="InterPro" id="IPR013805">
    <property type="entry name" value="GrpE_CC"/>
</dbReference>
<keyword evidence="4 10" id="KW-0963">Cytoplasm</keyword>
<dbReference type="NCBIfam" id="NF010738">
    <property type="entry name" value="PRK14140.1"/>
    <property type="match status" value="1"/>
</dbReference>
<keyword evidence="6 10" id="KW-0143">Chaperone</keyword>
<evidence type="ECO:0000256" key="1">
    <source>
        <dbReference type="ARBA" id="ARBA00004496"/>
    </source>
</evidence>
<dbReference type="AlphaFoldDB" id="A0A429ZNI7"/>
<evidence type="ECO:0000313" key="15">
    <source>
        <dbReference type="Proteomes" id="UP000288490"/>
    </source>
</evidence>
<evidence type="ECO:0000256" key="7">
    <source>
        <dbReference type="ARBA" id="ARBA00053401"/>
    </source>
</evidence>
<feature type="region of interest" description="Disordered" evidence="13">
    <location>
        <begin position="1"/>
        <end position="47"/>
    </location>
</feature>
<proteinExistence type="inferred from homology"/>
<protein>
    <recommendedName>
        <fullName evidence="8 10">Protein GrpE</fullName>
    </recommendedName>
    <alternativeName>
        <fullName evidence="9 10">HSP-70 cofactor</fullName>
    </alternativeName>
</protein>
<dbReference type="GO" id="GO:0005737">
    <property type="term" value="C:cytoplasm"/>
    <property type="evidence" value="ECO:0007669"/>
    <property type="project" value="UniProtKB-SubCell"/>
</dbReference>
<dbReference type="EMBL" id="NGJT01000004">
    <property type="protein sequence ID" value="RST95251.1"/>
    <property type="molecule type" value="Genomic_DNA"/>
</dbReference>
<dbReference type="GO" id="GO:0000774">
    <property type="term" value="F:adenyl-nucleotide exchange factor activity"/>
    <property type="evidence" value="ECO:0007669"/>
    <property type="project" value="InterPro"/>
</dbReference>
<evidence type="ECO:0000313" key="14">
    <source>
        <dbReference type="EMBL" id="RST95251.1"/>
    </source>
</evidence>
<evidence type="ECO:0000256" key="6">
    <source>
        <dbReference type="ARBA" id="ARBA00023186"/>
    </source>
</evidence>
<gene>
    <name evidence="10" type="primary">grpE</name>
    <name evidence="14" type="ORF">CBF36_03190</name>
</gene>
<dbReference type="CDD" id="cd00446">
    <property type="entry name" value="GrpE"/>
    <property type="match status" value="1"/>
</dbReference>
<dbReference type="NCBIfam" id="NF010753">
    <property type="entry name" value="PRK14156.1"/>
    <property type="match status" value="1"/>
</dbReference>
<comment type="function">
    <text evidence="7 10 11">Participates actively in the response to hyperosmotic and heat shock by preventing the aggregation of stress-denatured proteins, in association with DnaK and GrpE. It is the nucleotide exchange factor for DnaK and may function as a thermosensor. Unfolded proteins bind initially to DnaJ; upon interaction with the DnaJ-bound protein, DnaK hydrolyzes its bound ATP, resulting in the formation of a stable complex. GrpE releases ADP from DnaK; ATP binding to DnaK triggers the release of the substrate protein, thus completing the reaction cycle. Several rounds of ATP-dependent interactions between DnaJ, DnaK and GrpE are required for fully efficient folding.</text>
</comment>
<dbReference type="FunFam" id="2.30.22.10:FF:000001">
    <property type="entry name" value="Protein GrpE"/>
    <property type="match status" value="1"/>
</dbReference>
<evidence type="ECO:0000256" key="10">
    <source>
        <dbReference type="HAMAP-Rule" id="MF_01151"/>
    </source>
</evidence>
<dbReference type="NCBIfam" id="NF010759">
    <property type="entry name" value="PRK14162.1"/>
    <property type="match status" value="1"/>
</dbReference>
<dbReference type="PANTHER" id="PTHR21237:SF23">
    <property type="entry name" value="GRPE PROTEIN HOMOLOG, MITOCHONDRIAL"/>
    <property type="match status" value="1"/>
</dbReference>
<dbReference type="GO" id="GO:0051087">
    <property type="term" value="F:protein-folding chaperone binding"/>
    <property type="evidence" value="ECO:0007669"/>
    <property type="project" value="InterPro"/>
</dbReference>
<evidence type="ECO:0000256" key="4">
    <source>
        <dbReference type="ARBA" id="ARBA00022490"/>
    </source>
</evidence>
<dbReference type="SUPFAM" id="SSF51064">
    <property type="entry name" value="Head domain of nucleotide exchange factor GrpE"/>
    <property type="match status" value="1"/>
</dbReference>
<dbReference type="InterPro" id="IPR009012">
    <property type="entry name" value="GrpE_head"/>
</dbReference>
<dbReference type="GO" id="GO:0042803">
    <property type="term" value="F:protein homodimerization activity"/>
    <property type="evidence" value="ECO:0007669"/>
    <property type="project" value="InterPro"/>
</dbReference>
<dbReference type="InterPro" id="IPR000740">
    <property type="entry name" value="GrpE"/>
</dbReference>
<dbReference type="Proteomes" id="UP000288490">
    <property type="component" value="Unassembled WGS sequence"/>
</dbReference>
<evidence type="ECO:0000256" key="2">
    <source>
        <dbReference type="ARBA" id="ARBA00009054"/>
    </source>
</evidence>
<comment type="subunit">
    <text evidence="3 10">Homodimer.</text>
</comment>
<evidence type="ECO:0000256" key="13">
    <source>
        <dbReference type="SAM" id="MobiDB-lite"/>
    </source>
</evidence>
<evidence type="ECO:0000256" key="8">
    <source>
        <dbReference type="ARBA" id="ARBA00072274"/>
    </source>
</evidence>
<dbReference type="Gene3D" id="3.90.20.20">
    <property type="match status" value="1"/>
</dbReference>
<dbReference type="RefSeq" id="WP_125956573.1">
    <property type="nucleotide sequence ID" value="NZ_JAQEJV010000004.1"/>
</dbReference>
<reference evidence="14 15" key="1">
    <citation type="submission" date="2017-05" db="EMBL/GenBank/DDBJ databases">
        <title>Vagococcus spp. assemblies.</title>
        <authorList>
            <person name="Gulvik C.A."/>
        </authorList>
    </citation>
    <scope>NUCLEOTIDE SEQUENCE [LARGE SCALE GENOMIC DNA]</scope>
    <source>
        <strain evidence="14 15">SS1994</strain>
    </source>
</reference>
<dbReference type="PANTHER" id="PTHR21237">
    <property type="entry name" value="GRPE PROTEIN"/>
    <property type="match status" value="1"/>
</dbReference>
<accession>A0A429ZNI7</accession>
<dbReference type="Gene3D" id="2.30.22.10">
    <property type="entry name" value="Head domain of nucleotide exchange factor GrpE"/>
    <property type="match status" value="1"/>
</dbReference>
<organism evidence="14 15">
    <name type="scientific">Vagococcus bubulae</name>
    <dbReference type="NCBI Taxonomy" id="1977868"/>
    <lineage>
        <taxon>Bacteria</taxon>
        <taxon>Bacillati</taxon>
        <taxon>Bacillota</taxon>
        <taxon>Bacilli</taxon>
        <taxon>Lactobacillales</taxon>
        <taxon>Enterococcaceae</taxon>
        <taxon>Vagococcus</taxon>
    </lineage>
</organism>
<dbReference type="SUPFAM" id="SSF58014">
    <property type="entry name" value="Coiled-coil domain of nucleotide exchange factor GrpE"/>
    <property type="match status" value="1"/>
</dbReference>
<feature type="compositionally biased region" description="Acidic residues" evidence="13">
    <location>
        <begin position="26"/>
        <end position="47"/>
    </location>
</feature>
<name>A0A429ZNI7_9ENTE</name>
<evidence type="ECO:0000256" key="3">
    <source>
        <dbReference type="ARBA" id="ARBA00011738"/>
    </source>
</evidence>
<dbReference type="Pfam" id="PF01025">
    <property type="entry name" value="GrpE"/>
    <property type="match status" value="1"/>
</dbReference>
<dbReference type="PRINTS" id="PR00773">
    <property type="entry name" value="GRPEPROTEIN"/>
</dbReference>
<evidence type="ECO:0000256" key="5">
    <source>
        <dbReference type="ARBA" id="ARBA00023016"/>
    </source>
</evidence>
<keyword evidence="15" id="KW-1185">Reference proteome</keyword>
<dbReference type="GO" id="GO:0051082">
    <property type="term" value="F:unfolded protein binding"/>
    <property type="evidence" value="ECO:0007669"/>
    <property type="project" value="TreeGrafter"/>
</dbReference>
<comment type="subcellular location">
    <subcellularLocation>
        <location evidence="1 10">Cytoplasm</location>
    </subcellularLocation>
</comment>
<evidence type="ECO:0000256" key="11">
    <source>
        <dbReference type="RuleBase" id="RU000639"/>
    </source>
</evidence>
<evidence type="ECO:0000256" key="9">
    <source>
        <dbReference type="ARBA" id="ARBA00076414"/>
    </source>
</evidence>
<comment type="similarity">
    <text evidence="2 10 12">Belongs to the GrpE family.</text>
</comment>
<dbReference type="PROSITE" id="PS01071">
    <property type="entry name" value="GRPE"/>
    <property type="match status" value="1"/>
</dbReference>
<evidence type="ECO:0000256" key="12">
    <source>
        <dbReference type="RuleBase" id="RU004478"/>
    </source>
</evidence>
<dbReference type="OrthoDB" id="9812586at2"/>
<sequence length="190" mass="21793">MKKDESVDKVNEEEKKDEESTVETNETVETEEVVEETESEESLEETLQEDLNKMEDQFLRAQAEIANMRNRHKKEREEASRYRAQELAKELLPALDNLDRALAIEVSDEHGEAMKKGIEMVRESMLHAFKESGIEEIKAEGEAFDPNLHQAVQTVPAEDGQESDVIVQVLQKGYILHDRILRPSMVIVTQ</sequence>